<dbReference type="SUPFAM" id="SSF118215">
    <property type="entry name" value="Proton glutamate symport protein"/>
    <property type="match status" value="1"/>
</dbReference>
<evidence type="ECO:0000256" key="5">
    <source>
        <dbReference type="ARBA" id="ARBA00022989"/>
    </source>
</evidence>
<evidence type="ECO:0000256" key="2">
    <source>
        <dbReference type="ARBA" id="ARBA00022448"/>
    </source>
</evidence>
<feature type="transmembrane region" description="Helical" evidence="7">
    <location>
        <begin position="356"/>
        <end position="381"/>
    </location>
</feature>
<evidence type="ECO:0000256" key="6">
    <source>
        <dbReference type="ARBA" id="ARBA00023136"/>
    </source>
</evidence>
<evidence type="ECO:0000256" key="3">
    <source>
        <dbReference type="ARBA" id="ARBA00022475"/>
    </source>
</evidence>
<dbReference type="PRINTS" id="PR00173">
    <property type="entry name" value="EDTRNSPORT"/>
</dbReference>
<reference evidence="8 9" key="1">
    <citation type="submission" date="2019-08" db="EMBL/GenBank/DDBJ databases">
        <title>In-depth cultivation of the pig gut microbiome towards novel bacterial diversity and tailored functional studies.</title>
        <authorList>
            <person name="Wylensek D."/>
            <person name="Hitch T.C.A."/>
            <person name="Clavel T."/>
        </authorList>
    </citation>
    <scope>NUCLEOTIDE SEQUENCE [LARGE SCALE GENOMIC DNA]</scope>
    <source>
        <strain evidence="8 9">NM-380-WT-3C1</strain>
    </source>
</reference>
<keyword evidence="2" id="KW-0813">Transport</keyword>
<name>A0A7X2PD73_9SPIO</name>
<protein>
    <submittedName>
        <fullName evidence="8">Dicarboxylate/amino acid:cation symporter</fullName>
    </submittedName>
</protein>
<dbReference type="Pfam" id="PF00375">
    <property type="entry name" value="SDF"/>
    <property type="match status" value="1"/>
</dbReference>
<comment type="caution">
    <text evidence="8">The sequence shown here is derived from an EMBL/GenBank/DDBJ whole genome shotgun (WGS) entry which is preliminary data.</text>
</comment>
<keyword evidence="6 7" id="KW-0472">Membrane</keyword>
<dbReference type="RefSeq" id="WP_154425793.1">
    <property type="nucleotide sequence ID" value="NZ_VUNN01000016.1"/>
</dbReference>
<accession>A0A7X2PD73</accession>
<keyword evidence="9" id="KW-1185">Reference proteome</keyword>
<feature type="transmembrane region" description="Helical" evidence="7">
    <location>
        <begin position="467"/>
        <end position="495"/>
    </location>
</feature>
<evidence type="ECO:0000256" key="1">
    <source>
        <dbReference type="ARBA" id="ARBA00004651"/>
    </source>
</evidence>
<evidence type="ECO:0000313" key="9">
    <source>
        <dbReference type="Proteomes" id="UP000460549"/>
    </source>
</evidence>
<sequence>MHVRQTPDISGIAAGLDTIEQKLGKYGLTKKEITKARLISEELMTSLIGHADTSAEYMLLSVRKWMGEIVVEISVPGTAYDFSQSMEMGVPLDTDDIGKDAEVTIRNMILKSFASDLKYRNQGGVNSVRLTVVRSNNRQLYYTLGSMLLAIIVGLVFKLFSPESVNQLLSDNLFSPIKTMFMNGLKMVVAPVVFFSIISAVGQFGNLSDMGKIGGKVLGLYLLTTLFATAIGIGIGYLFQLSGDTTMGITALDISSVASQEVHISIKDMLVNIVPSNFTKPFLEANMLQLIFLAVICGIASGMIGSHGKTINDFFSACNELFLKITTLLIKFMPIAVFCSIMSLILTTGMQTLLPVLGICVCFLAGLVLMMSVYCLILLLMAKLNPIPFVKKYSPVMAQVASMASSNASLPLNMSTCEKRLGISPRVYSLSLPLGATMNMDGTCVYLGVFALGLAKLYGVDIMSTSLLPIVASIIILSIGAPGVSGAGLVCLSVLLTQLNVPVEAVGLIMGIDPLLGMLRTMSNCLGDVVVSTIVAKSENLLNMDIYNKDAKKGR</sequence>
<dbReference type="GO" id="GO:0006835">
    <property type="term" value="P:dicarboxylic acid transport"/>
    <property type="evidence" value="ECO:0007669"/>
    <property type="project" value="TreeGrafter"/>
</dbReference>
<evidence type="ECO:0000256" key="4">
    <source>
        <dbReference type="ARBA" id="ARBA00022692"/>
    </source>
</evidence>
<feature type="transmembrane region" description="Helical" evidence="7">
    <location>
        <begin position="180"/>
        <end position="205"/>
    </location>
</feature>
<keyword evidence="3" id="KW-1003">Cell membrane</keyword>
<dbReference type="InterPro" id="IPR036458">
    <property type="entry name" value="Na:dicarbo_symporter_sf"/>
</dbReference>
<comment type="subcellular location">
    <subcellularLocation>
        <location evidence="1">Cell membrane</location>
        <topology evidence="1">Multi-pass membrane protein</topology>
    </subcellularLocation>
</comment>
<organism evidence="8 9">
    <name type="scientific">Bullifex porci</name>
    <dbReference type="NCBI Taxonomy" id="2606638"/>
    <lineage>
        <taxon>Bacteria</taxon>
        <taxon>Pseudomonadati</taxon>
        <taxon>Spirochaetota</taxon>
        <taxon>Spirochaetia</taxon>
        <taxon>Spirochaetales</taxon>
        <taxon>Spirochaetaceae</taxon>
        <taxon>Bullifex</taxon>
    </lineage>
</organism>
<dbReference type="Proteomes" id="UP000460549">
    <property type="component" value="Unassembled WGS sequence"/>
</dbReference>
<dbReference type="GO" id="GO:0005886">
    <property type="term" value="C:plasma membrane"/>
    <property type="evidence" value="ECO:0007669"/>
    <property type="project" value="UniProtKB-SubCell"/>
</dbReference>
<proteinExistence type="predicted"/>
<keyword evidence="5 7" id="KW-1133">Transmembrane helix</keyword>
<dbReference type="AlphaFoldDB" id="A0A7X2PD73"/>
<feature type="transmembrane region" description="Helical" evidence="7">
    <location>
        <begin position="140"/>
        <end position="160"/>
    </location>
</feature>
<feature type="transmembrane region" description="Helical" evidence="7">
    <location>
        <begin position="287"/>
        <end position="307"/>
    </location>
</feature>
<feature type="transmembrane region" description="Helical" evidence="7">
    <location>
        <begin position="217"/>
        <end position="239"/>
    </location>
</feature>
<dbReference type="EMBL" id="VUNN01000016">
    <property type="protein sequence ID" value="MSU06717.1"/>
    <property type="molecule type" value="Genomic_DNA"/>
</dbReference>
<gene>
    <name evidence="8" type="ORF">FYJ80_08005</name>
</gene>
<evidence type="ECO:0000313" key="8">
    <source>
        <dbReference type="EMBL" id="MSU06717.1"/>
    </source>
</evidence>
<dbReference type="InterPro" id="IPR001991">
    <property type="entry name" value="Na-dicarboxylate_symporter"/>
</dbReference>
<dbReference type="PANTHER" id="PTHR42865">
    <property type="entry name" value="PROTON/GLUTAMATE-ASPARTATE SYMPORTER"/>
    <property type="match status" value="1"/>
</dbReference>
<evidence type="ECO:0000256" key="7">
    <source>
        <dbReference type="SAM" id="Phobius"/>
    </source>
</evidence>
<keyword evidence="4 7" id="KW-0812">Transmembrane</keyword>
<dbReference type="PANTHER" id="PTHR42865:SF7">
    <property type="entry name" value="PROTON_GLUTAMATE-ASPARTATE SYMPORTER"/>
    <property type="match status" value="1"/>
</dbReference>
<dbReference type="Gene3D" id="1.10.3860.10">
    <property type="entry name" value="Sodium:dicarboxylate symporter"/>
    <property type="match status" value="1"/>
</dbReference>
<feature type="transmembrane region" description="Helical" evidence="7">
    <location>
        <begin position="328"/>
        <end position="350"/>
    </location>
</feature>
<dbReference type="GO" id="GO:0015293">
    <property type="term" value="F:symporter activity"/>
    <property type="evidence" value="ECO:0007669"/>
    <property type="project" value="UniProtKB-KW"/>
</dbReference>
<feature type="transmembrane region" description="Helical" evidence="7">
    <location>
        <begin position="432"/>
        <end position="455"/>
    </location>
</feature>